<keyword evidence="2" id="KW-1185">Reference proteome</keyword>
<comment type="caution">
    <text evidence="1">The sequence shown here is derived from an EMBL/GenBank/DDBJ whole genome shotgun (WGS) entry which is preliminary data.</text>
</comment>
<dbReference type="EMBL" id="JAYMGO010000003">
    <property type="protein sequence ID" value="KAL1277218.1"/>
    <property type="molecule type" value="Genomic_DNA"/>
</dbReference>
<gene>
    <name evidence="1" type="ORF">QQF64_023891</name>
</gene>
<dbReference type="Proteomes" id="UP001558613">
    <property type="component" value="Unassembled WGS sequence"/>
</dbReference>
<sequence>MVFALKSLLTVKSVPCFMESNLEKAKDARNILVKIRLSRFLEKDIAKITKKEELFSVYLNVLDGVYKDDIFSDQRDVIVSSLHECWGLWLLMYFSQEKSTEKITSLKEQLKGDLLSAKQKLLSKQSPSSMVYYYIRAGNNLREQERLAESIEMYTKALEGQCIKEIIPLY</sequence>
<proteinExistence type="predicted"/>
<name>A0ABR3NJQ0_9TELE</name>
<evidence type="ECO:0000313" key="2">
    <source>
        <dbReference type="Proteomes" id="UP001558613"/>
    </source>
</evidence>
<accession>A0ABR3NJQ0</accession>
<organism evidence="1 2">
    <name type="scientific">Cirrhinus molitorella</name>
    <name type="common">mud carp</name>
    <dbReference type="NCBI Taxonomy" id="172907"/>
    <lineage>
        <taxon>Eukaryota</taxon>
        <taxon>Metazoa</taxon>
        <taxon>Chordata</taxon>
        <taxon>Craniata</taxon>
        <taxon>Vertebrata</taxon>
        <taxon>Euteleostomi</taxon>
        <taxon>Actinopterygii</taxon>
        <taxon>Neopterygii</taxon>
        <taxon>Teleostei</taxon>
        <taxon>Ostariophysi</taxon>
        <taxon>Cypriniformes</taxon>
        <taxon>Cyprinidae</taxon>
        <taxon>Labeoninae</taxon>
        <taxon>Labeonini</taxon>
        <taxon>Cirrhinus</taxon>
    </lineage>
</organism>
<evidence type="ECO:0000313" key="1">
    <source>
        <dbReference type="EMBL" id="KAL1277218.1"/>
    </source>
</evidence>
<protein>
    <submittedName>
        <fullName evidence="1">Uncharacterized protein</fullName>
    </submittedName>
</protein>
<reference evidence="1 2" key="1">
    <citation type="submission" date="2023-09" db="EMBL/GenBank/DDBJ databases">
        <authorList>
            <person name="Wang M."/>
        </authorList>
    </citation>
    <scope>NUCLEOTIDE SEQUENCE [LARGE SCALE GENOMIC DNA]</scope>
    <source>
        <strain evidence="1">GT-2023</strain>
        <tissue evidence="1">Liver</tissue>
    </source>
</reference>